<feature type="transmembrane region" description="Helical" evidence="6">
    <location>
        <begin position="77"/>
        <end position="98"/>
    </location>
</feature>
<dbReference type="SUPFAM" id="SSF103473">
    <property type="entry name" value="MFS general substrate transporter"/>
    <property type="match status" value="1"/>
</dbReference>
<keyword evidence="2" id="KW-0813">Transport</keyword>
<proteinExistence type="predicted"/>
<feature type="transmembrane region" description="Helical" evidence="6">
    <location>
        <begin position="256"/>
        <end position="281"/>
    </location>
</feature>
<dbReference type="InterPro" id="IPR020846">
    <property type="entry name" value="MFS_dom"/>
</dbReference>
<dbReference type="OrthoDB" id="359492at2157"/>
<dbReference type="InterPro" id="IPR011701">
    <property type="entry name" value="MFS"/>
</dbReference>
<dbReference type="GO" id="GO:0016020">
    <property type="term" value="C:membrane"/>
    <property type="evidence" value="ECO:0007669"/>
    <property type="project" value="UniProtKB-SubCell"/>
</dbReference>
<feature type="transmembrane region" description="Helical" evidence="6">
    <location>
        <begin position="7"/>
        <end position="28"/>
    </location>
</feature>
<reference evidence="8 9" key="1">
    <citation type="journal article" date="1997" name="Nature">
        <title>The complete genome sequence of the hyperthermophilic, sulphate-reducing archaeon Archaeoglobus fulgidus.</title>
        <authorList>
            <person name="Klenk H.P."/>
            <person name="Clayton R.A."/>
            <person name="Tomb J."/>
            <person name="White O."/>
            <person name="Nelson K.E."/>
            <person name="Ketchum K.A."/>
            <person name="Dodson R.J."/>
            <person name="Gwinn M."/>
            <person name="Hickey E.K."/>
            <person name="Peterson J.D."/>
            <person name="Richardson D.L."/>
            <person name="Kerlavage A.R."/>
            <person name="Graham D.E."/>
            <person name="Kyrpides N.C."/>
            <person name="Fleischmann R.D."/>
            <person name="Quackenbush J."/>
            <person name="Lee N.H."/>
            <person name="Sutton G.G."/>
            <person name="Gill S."/>
            <person name="Kirkness E.F."/>
            <person name="Dougherty B.A."/>
            <person name="McKenney K."/>
            <person name="Adams M.D."/>
            <person name="Loftus B."/>
            <person name="Peterson S."/>
            <person name="Reich C.I."/>
            <person name="McNeil L.K."/>
            <person name="Badger J.H."/>
            <person name="Glodek A."/>
            <person name="Zhou L."/>
            <person name="Overbeek R."/>
            <person name="Gocayne J.D."/>
            <person name="Weidman J.F."/>
            <person name="McDonald L."/>
            <person name="Utterback T."/>
            <person name="Cotton M.D."/>
            <person name="Spriggs T."/>
            <person name="Artiach P."/>
            <person name="Kaine B.P."/>
            <person name="Sykes S.M."/>
            <person name="Sadow P.W."/>
            <person name="D'Andrea K.P."/>
            <person name="Bowman C."/>
            <person name="Fujii C."/>
            <person name="Garland S.A."/>
            <person name="Mason T.M."/>
            <person name="Olsen G.J."/>
            <person name="Fraser C.M."/>
            <person name="Smith H.O."/>
            <person name="Woese C.R."/>
            <person name="Venter J.C."/>
        </authorList>
    </citation>
    <scope>NUCLEOTIDE SEQUENCE [LARGE SCALE GENOMIC DNA]</scope>
    <source>
        <strain evidence="9">ATCC 49558 / DSM 4304 / JCM 9628 / NBRC 100126 / VC-16</strain>
    </source>
</reference>
<dbReference type="RefSeq" id="WP_010877522.1">
    <property type="nucleotide sequence ID" value="NC_000917.1"/>
</dbReference>
<feature type="transmembrane region" description="Helical" evidence="6">
    <location>
        <begin position="318"/>
        <end position="340"/>
    </location>
</feature>
<gene>
    <name evidence="8" type="ordered locus">AF_0008</name>
</gene>
<sequence length="420" mass="45100">MVERRLVYPVSAAILAMFAMFSLIWSQFYPFIMKTYSLDAVSPVALAASFSAAGNLLTQVLAGFIADRRGPKPTMAVAGLLYLAGTTIISMMFSHASWENARLYWYAGALTIGAGIGMYIGTLPVVISRWYPDAPGKAYGIALFGQYLSPVLISPLAAYLITSYGLKEAFTFLGAAIFTVIYIIGVGVWRTPPREMAATFANGGKTVSLKESIRDLRFWILFTVMFSTAIGWFLIMMNIATIVVEGLGKAGLDVEYVASSFVPLFMSVAAVGNALGAYFWGVVNDRMGGPLRTLPIVYALAGVMIFAFYLSYTSPSLILLTGCLLYFSLAGEPTVHFAAVPTFFGNEHVAKLTSILNTSVASSAIIGPFIGAFIRDVLGSYFFSLAIAAVLHFFAVGIVLAGRKYAGGGVNVQVREPEGV</sequence>
<evidence type="ECO:0000313" key="8">
    <source>
        <dbReference type="EMBL" id="AAB91220.1"/>
    </source>
</evidence>
<evidence type="ECO:0000256" key="2">
    <source>
        <dbReference type="ARBA" id="ARBA00022448"/>
    </source>
</evidence>
<feature type="transmembrane region" description="Helical" evidence="6">
    <location>
        <begin position="218"/>
        <end position="244"/>
    </location>
</feature>
<evidence type="ECO:0000256" key="6">
    <source>
        <dbReference type="SAM" id="Phobius"/>
    </source>
</evidence>
<evidence type="ECO:0000256" key="5">
    <source>
        <dbReference type="ARBA" id="ARBA00023136"/>
    </source>
</evidence>
<dbReference type="PANTHER" id="PTHR43385:SF1">
    <property type="entry name" value="RIBOFLAVIN TRANSPORTER RIBJ"/>
    <property type="match status" value="1"/>
</dbReference>
<feature type="transmembrane region" description="Helical" evidence="6">
    <location>
        <begin position="293"/>
        <end position="312"/>
    </location>
</feature>
<comment type="subcellular location">
    <subcellularLocation>
        <location evidence="1">Membrane</location>
        <topology evidence="1">Multi-pass membrane protein</topology>
    </subcellularLocation>
</comment>
<feature type="transmembrane region" description="Helical" evidence="6">
    <location>
        <begin position="104"/>
        <end position="127"/>
    </location>
</feature>
<dbReference type="PROSITE" id="PS50850">
    <property type="entry name" value="MFS"/>
    <property type="match status" value="1"/>
</dbReference>
<feature type="transmembrane region" description="Helical" evidence="6">
    <location>
        <begin position="352"/>
        <end position="374"/>
    </location>
</feature>
<dbReference type="STRING" id="224325.AF_0008"/>
<dbReference type="PhylomeDB" id="O30227"/>
<dbReference type="AlphaFoldDB" id="O30227"/>
<dbReference type="InterPro" id="IPR036259">
    <property type="entry name" value="MFS_trans_sf"/>
</dbReference>
<evidence type="ECO:0000313" key="9">
    <source>
        <dbReference type="Proteomes" id="UP000002199"/>
    </source>
</evidence>
<dbReference type="eggNOG" id="arCOG00147">
    <property type="taxonomic scope" value="Archaea"/>
</dbReference>
<feature type="transmembrane region" description="Helical" evidence="6">
    <location>
        <begin position="170"/>
        <end position="189"/>
    </location>
</feature>
<protein>
    <submittedName>
        <fullName evidence="8">Oxalate/formate antiporter (OxlT-1)</fullName>
    </submittedName>
</protein>
<keyword evidence="4 6" id="KW-1133">Transmembrane helix</keyword>
<dbReference type="PIR" id="H69250">
    <property type="entry name" value="H69250"/>
</dbReference>
<dbReference type="EnsemblBacteria" id="AAB91220">
    <property type="protein sequence ID" value="AAB91220"/>
    <property type="gene ID" value="AF_0008"/>
</dbReference>
<name>O30227_ARCFU</name>
<dbReference type="KEGG" id="afu:AF_0008"/>
<feature type="transmembrane region" description="Helical" evidence="6">
    <location>
        <begin position="40"/>
        <end position="65"/>
    </location>
</feature>
<dbReference type="PANTHER" id="PTHR43385">
    <property type="entry name" value="RIBOFLAVIN TRANSPORTER RIBJ"/>
    <property type="match status" value="1"/>
</dbReference>
<feature type="domain" description="Major facilitator superfamily (MFS) profile" evidence="7">
    <location>
        <begin position="5"/>
        <end position="404"/>
    </location>
</feature>
<feature type="transmembrane region" description="Helical" evidence="6">
    <location>
        <begin position="139"/>
        <end position="164"/>
    </location>
</feature>
<evidence type="ECO:0000256" key="1">
    <source>
        <dbReference type="ARBA" id="ARBA00004141"/>
    </source>
</evidence>
<dbReference type="EMBL" id="AE000782">
    <property type="protein sequence ID" value="AAB91220.1"/>
    <property type="molecule type" value="Genomic_DNA"/>
</dbReference>
<accession>O30227</accession>
<dbReference type="CDD" id="cd17314">
    <property type="entry name" value="MFS_MCT_like"/>
    <property type="match status" value="1"/>
</dbReference>
<dbReference type="GeneID" id="1483217"/>
<dbReference type="PaxDb" id="224325-AF_0008"/>
<keyword evidence="9" id="KW-1185">Reference proteome</keyword>
<dbReference type="GO" id="GO:0022857">
    <property type="term" value="F:transmembrane transporter activity"/>
    <property type="evidence" value="ECO:0007669"/>
    <property type="project" value="InterPro"/>
</dbReference>
<dbReference type="HOGENOM" id="CLU_001265_59_7_2"/>
<organism evidence="8 9">
    <name type="scientific">Archaeoglobus fulgidus (strain ATCC 49558 / DSM 4304 / JCM 9628 / NBRC 100126 / VC-16)</name>
    <dbReference type="NCBI Taxonomy" id="224325"/>
    <lineage>
        <taxon>Archaea</taxon>
        <taxon>Methanobacteriati</taxon>
        <taxon>Methanobacteriota</taxon>
        <taxon>Archaeoglobi</taxon>
        <taxon>Archaeoglobales</taxon>
        <taxon>Archaeoglobaceae</taxon>
        <taxon>Archaeoglobus</taxon>
    </lineage>
</organism>
<dbReference type="Gene3D" id="1.20.1250.20">
    <property type="entry name" value="MFS general substrate transporter like domains"/>
    <property type="match status" value="2"/>
</dbReference>
<evidence type="ECO:0000259" key="7">
    <source>
        <dbReference type="PROSITE" id="PS50850"/>
    </source>
</evidence>
<evidence type="ECO:0000256" key="3">
    <source>
        <dbReference type="ARBA" id="ARBA00022692"/>
    </source>
</evidence>
<feature type="transmembrane region" description="Helical" evidence="6">
    <location>
        <begin position="380"/>
        <end position="401"/>
    </location>
</feature>
<dbReference type="Pfam" id="PF07690">
    <property type="entry name" value="MFS_1"/>
    <property type="match status" value="1"/>
</dbReference>
<keyword evidence="5 6" id="KW-0472">Membrane</keyword>
<dbReference type="InterPro" id="IPR052983">
    <property type="entry name" value="MFS_Riboflavin_Transporter"/>
</dbReference>
<evidence type="ECO:0000256" key="4">
    <source>
        <dbReference type="ARBA" id="ARBA00022989"/>
    </source>
</evidence>
<keyword evidence="3 6" id="KW-0812">Transmembrane</keyword>
<dbReference type="Proteomes" id="UP000002199">
    <property type="component" value="Chromosome"/>
</dbReference>